<dbReference type="EMBL" id="JBBHLL010000225">
    <property type="protein sequence ID" value="KAK7808998.1"/>
    <property type="molecule type" value="Genomic_DNA"/>
</dbReference>
<dbReference type="InterPro" id="IPR055406">
    <property type="entry name" value="HEAT_Maestro"/>
</dbReference>
<dbReference type="Proteomes" id="UP001488838">
    <property type="component" value="Unassembled WGS sequence"/>
</dbReference>
<feature type="domain" description="Maestro/Maestro-like HEAT-repeats" evidence="1">
    <location>
        <begin position="2"/>
        <end position="62"/>
    </location>
</feature>
<gene>
    <name evidence="2" type="ORF">U0070_010145</name>
</gene>
<evidence type="ECO:0000313" key="2">
    <source>
        <dbReference type="EMBL" id="KAK7808998.1"/>
    </source>
</evidence>
<dbReference type="Pfam" id="PF23227">
    <property type="entry name" value="HEAT_MROH2B_C"/>
    <property type="match status" value="1"/>
</dbReference>
<dbReference type="AlphaFoldDB" id="A0AAW0I3N2"/>
<evidence type="ECO:0000259" key="1">
    <source>
        <dbReference type="Pfam" id="PF23227"/>
    </source>
</evidence>
<organism evidence="2 3">
    <name type="scientific">Myodes glareolus</name>
    <name type="common">Bank vole</name>
    <name type="synonym">Clethrionomys glareolus</name>
    <dbReference type="NCBI Taxonomy" id="447135"/>
    <lineage>
        <taxon>Eukaryota</taxon>
        <taxon>Metazoa</taxon>
        <taxon>Chordata</taxon>
        <taxon>Craniata</taxon>
        <taxon>Vertebrata</taxon>
        <taxon>Euteleostomi</taxon>
        <taxon>Mammalia</taxon>
        <taxon>Eutheria</taxon>
        <taxon>Euarchontoglires</taxon>
        <taxon>Glires</taxon>
        <taxon>Rodentia</taxon>
        <taxon>Myomorpha</taxon>
        <taxon>Muroidea</taxon>
        <taxon>Cricetidae</taxon>
        <taxon>Arvicolinae</taxon>
        <taxon>Myodes</taxon>
    </lineage>
</organism>
<comment type="caution">
    <text evidence="2">The sequence shown here is derived from an EMBL/GenBank/DDBJ whole genome shotgun (WGS) entry which is preliminary data.</text>
</comment>
<dbReference type="InterPro" id="IPR016024">
    <property type="entry name" value="ARM-type_fold"/>
</dbReference>
<accession>A0AAW0I3N2</accession>
<protein>
    <recommendedName>
        <fullName evidence="1">Maestro/Maestro-like HEAT-repeats domain-containing protein</fullName>
    </recommendedName>
</protein>
<keyword evidence="3" id="KW-1185">Reference proteome</keyword>
<name>A0AAW0I3N2_MYOGA</name>
<dbReference type="SUPFAM" id="SSF48371">
    <property type="entry name" value="ARM repeat"/>
    <property type="match status" value="1"/>
</dbReference>
<sequence length="89" mass="10345">MYSRDPKLPIRRTAVLFIGLLSKYMDPSELKMKGTDWIENDLRELLQDPEPSLRIIASQALFRIQRVGSQPETQKAVCRLRKLFSCLHS</sequence>
<proteinExistence type="predicted"/>
<evidence type="ECO:0000313" key="3">
    <source>
        <dbReference type="Proteomes" id="UP001488838"/>
    </source>
</evidence>
<reference evidence="2 3" key="1">
    <citation type="journal article" date="2023" name="bioRxiv">
        <title>Conserved and derived expression patterns and positive selection on dental genes reveal complex evolutionary context of ever-growing rodent molars.</title>
        <authorList>
            <person name="Calamari Z.T."/>
            <person name="Song A."/>
            <person name="Cohen E."/>
            <person name="Akter M."/>
            <person name="Roy R.D."/>
            <person name="Hallikas O."/>
            <person name="Christensen M.M."/>
            <person name="Li P."/>
            <person name="Marangoni P."/>
            <person name="Jernvall J."/>
            <person name="Klein O.D."/>
        </authorList>
    </citation>
    <scope>NUCLEOTIDE SEQUENCE [LARGE SCALE GENOMIC DNA]</scope>
    <source>
        <strain evidence="2">V071</strain>
    </source>
</reference>